<evidence type="ECO:0000313" key="2">
    <source>
        <dbReference type="EMBL" id="KAK9507207.1"/>
    </source>
</evidence>
<protein>
    <recommendedName>
        <fullName evidence="4">Secreted protein</fullName>
    </recommendedName>
</protein>
<comment type="caution">
    <text evidence="2">The sequence shown here is derived from an EMBL/GenBank/DDBJ whole genome shotgun (WGS) entry which is preliminary data.</text>
</comment>
<feature type="signal peptide" evidence="1">
    <location>
        <begin position="1"/>
        <end position="22"/>
    </location>
</feature>
<keyword evidence="3" id="KW-1185">Reference proteome</keyword>
<keyword evidence="1" id="KW-0732">Signal</keyword>
<reference evidence="2 3" key="1">
    <citation type="submission" date="2022-12" db="EMBL/GenBank/DDBJ databases">
        <title>Chromosome-level genome assembly of true bugs.</title>
        <authorList>
            <person name="Ma L."/>
            <person name="Li H."/>
        </authorList>
    </citation>
    <scope>NUCLEOTIDE SEQUENCE [LARGE SCALE GENOMIC DNA]</scope>
    <source>
        <strain evidence="2">Lab_2022b</strain>
    </source>
</reference>
<dbReference type="Proteomes" id="UP001461498">
    <property type="component" value="Unassembled WGS sequence"/>
</dbReference>
<sequence>MKAVNIICLIYILLTFKTAVVQNEIQNETVLEIRESLSVPVAYLMKALKEPIEWYKDNIAKFYGILFKFINSSELNDCEEAFYQTEGNLLEILVRELLNNMHITANDQKTNEKDTCNKIQIWIEYLINTLKNEFCNNIHINYKLFDVISVLCKHTNRQVQTSVENLKDLMKTPEKLIAECIEAIKLNDFKTGERKLKLINDINTEFIVKEIYNNNEENFEKVLKFFSNIGNIRKSFVGYKFLYESIENSVKFESYKYYKLYENINKIYHIKTYPNIEISVANMRQSLENKLQTYVADELLDSYKDNNSAILFETNIFADIYRNFKHLYYDGVKIFLKEICCKNQTCCDKINLMNFVRRRNYYGEIILSLKAIYEELNLTDNERFQFAYHIRYLSNIDYKSSQKDKLVLLKENLPISIRNLLFSKFICIKNLAHDEYLTSDNFTKITDNAKILFTMQTYDINSNHLWKIDCLNLNECNRKYRIKNLSYNQLLYASNDYDYSYHSDNRKIIVKDIGNTIDNYSLWEFQAYGDYVYIKSIAHDTYMFVDNQLYDEKAGYFKRIAYTWIPSHSKLSARNFQWLIEDCSNVSF</sequence>
<organism evidence="2 3">
    <name type="scientific">Rhynocoris fuscipes</name>
    <dbReference type="NCBI Taxonomy" id="488301"/>
    <lineage>
        <taxon>Eukaryota</taxon>
        <taxon>Metazoa</taxon>
        <taxon>Ecdysozoa</taxon>
        <taxon>Arthropoda</taxon>
        <taxon>Hexapoda</taxon>
        <taxon>Insecta</taxon>
        <taxon>Pterygota</taxon>
        <taxon>Neoptera</taxon>
        <taxon>Paraneoptera</taxon>
        <taxon>Hemiptera</taxon>
        <taxon>Heteroptera</taxon>
        <taxon>Panheteroptera</taxon>
        <taxon>Cimicomorpha</taxon>
        <taxon>Reduviidae</taxon>
        <taxon>Harpactorinae</taxon>
        <taxon>Harpactorini</taxon>
        <taxon>Rhynocoris</taxon>
    </lineage>
</organism>
<feature type="chain" id="PRO_5043687932" description="Secreted protein" evidence="1">
    <location>
        <begin position="23"/>
        <end position="588"/>
    </location>
</feature>
<proteinExistence type="predicted"/>
<gene>
    <name evidence="2" type="ORF">O3M35_007115</name>
</gene>
<evidence type="ECO:0008006" key="4">
    <source>
        <dbReference type="Google" id="ProtNLM"/>
    </source>
</evidence>
<accession>A0AAW1DDW2</accession>
<dbReference type="AlphaFoldDB" id="A0AAW1DDW2"/>
<dbReference type="EMBL" id="JAPXFL010000004">
    <property type="protein sequence ID" value="KAK9507207.1"/>
    <property type="molecule type" value="Genomic_DNA"/>
</dbReference>
<name>A0AAW1DDW2_9HEMI</name>
<evidence type="ECO:0000313" key="3">
    <source>
        <dbReference type="Proteomes" id="UP001461498"/>
    </source>
</evidence>
<evidence type="ECO:0000256" key="1">
    <source>
        <dbReference type="SAM" id="SignalP"/>
    </source>
</evidence>